<dbReference type="RefSeq" id="WP_408622844.1">
    <property type="nucleotide sequence ID" value="NZ_JBEQCT010000002.1"/>
</dbReference>
<reference evidence="1 2" key="1">
    <citation type="journal article" date="2013" name="Int. J. Syst. Evol. Microbiol.">
        <title>Celerinatantimonas yamalensis sp. nov., a cold-adapted diazotrophic bacterium from a cold permafrost brine.</title>
        <authorList>
            <person name="Shcherbakova V."/>
            <person name="Chuvilskaya N."/>
            <person name="Rivkina E."/>
            <person name="Demidov N."/>
            <person name="Uchaeva V."/>
            <person name="Suetin S."/>
            <person name="Suzina N."/>
            <person name="Gilichinsky D."/>
        </authorList>
    </citation>
    <scope>NUCLEOTIDE SEQUENCE [LARGE SCALE GENOMIC DNA]</scope>
    <source>
        <strain evidence="1 2">C7</strain>
    </source>
</reference>
<proteinExistence type="predicted"/>
<gene>
    <name evidence="1" type="ORF">ABUE30_06195</name>
</gene>
<dbReference type="InterPro" id="IPR036249">
    <property type="entry name" value="Thioredoxin-like_sf"/>
</dbReference>
<dbReference type="EMBL" id="JBEQCT010000002">
    <property type="protein sequence ID" value="MFM2484658.1"/>
    <property type="molecule type" value="Genomic_DNA"/>
</dbReference>
<name>A0ABW9G5W4_9GAMM</name>
<dbReference type="Gene3D" id="3.40.30.10">
    <property type="entry name" value="Glutaredoxin"/>
    <property type="match status" value="1"/>
</dbReference>
<dbReference type="Proteomes" id="UP001629953">
    <property type="component" value="Unassembled WGS sequence"/>
</dbReference>
<evidence type="ECO:0000313" key="1">
    <source>
        <dbReference type="EMBL" id="MFM2484658.1"/>
    </source>
</evidence>
<accession>A0ABW9G5W4</accession>
<comment type="caution">
    <text evidence="1">The sequence shown here is derived from an EMBL/GenBank/DDBJ whole genome shotgun (WGS) entry which is preliminary data.</text>
</comment>
<protein>
    <submittedName>
        <fullName evidence="1">Uncharacterized protein</fullName>
    </submittedName>
</protein>
<dbReference type="SUPFAM" id="SSF52833">
    <property type="entry name" value="Thioredoxin-like"/>
    <property type="match status" value="1"/>
</dbReference>
<evidence type="ECO:0000313" key="2">
    <source>
        <dbReference type="Proteomes" id="UP001629953"/>
    </source>
</evidence>
<organism evidence="1 2">
    <name type="scientific">Celerinatantimonas yamalensis</name>
    <dbReference type="NCBI Taxonomy" id="559956"/>
    <lineage>
        <taxon>Bacteria</taxon>
        <taxon>Pseudomonadati</taxon>
        <taxon>Pseudomonadota</taxon>
        <taxon>Gammaproteobacteria</taxon>
        <taxon>Celerinatantimonadaceae</taxon>
        <taxon>Celerinatantimonas</taxon>
    </lineage>
</organism>
<sequence>MDKRITALTGQVLSQIYYSTLLDDKQRILDSDTPITAILTAESLGIHSVAMLHKMQIAQFIEGRSQSDISNLTNIASEFGVNTNNFLNAFSIFNGDKTTQHIVQARHMLELVGGNGFPTLAFEHSDGAYTKLDHSSYYGQPELWLAYIKHLTKKIN</sequence>
<keyword evidence="2" id="KW-1185">Reference proteome</keyword>